<dbReference type="InterPro" id="IPR003759">
    <property type="entry name" value="Cbl-bd_cap"/>
</dbReference>
<dbReference type="Gene3D" id="1.10.1660.10">
    <property type="match status" value="1"/>
</dbReference>
<evidence type="ECO:0000259" key="7">
    <source>
        <dbReference type="PROSITE" id="PS51332"/>
    </source>
</evidence>
<keyword evidence="3" id="KW-0238">DNA-binding</keyword>
<dbReference type="SUPFAM" id="SSF46955">
    <property type="entry name" value="Putative DNA-binding domain"/>
    <property type="match status" value="1"/>
</dbReference>
<gene>
    <name evidence="8" type="ORF">OTERR_06510</name>
</gene>
<dbReference type="SUPFAM" id="SSF52242">
    <property type="entry name" value="Cobalamin (vitamin B12)-binding domain"/>
    <property type="match status" value="1"/>
</dbReference>
<dbReference type="PANTHER" id="PTHR30204">
    <property type="entry name" value="REDOX-CYCLING DRUG-SENSING TRANSCRIPTIONAL ACTIVATOR SOXR"/>
    <property type="match status" value="1"/>
</dbReference>
<evidence type="ECO:0000259" key="6">
    <source>
        <dbReference type="PROSITE" id="PS50937"/>
    </source>
</evidence>
<dbReference type="InterPro" id="IPR036724">
    <property type="entry name" value="Cobalamin-bd_sf"/>
</dbReference>
<dbReference type="GO" id="GO:0003700">
    <property type="term" value="F:DNA-binding transcription factor activity"/>
    <property type="evidence" value="ECO:0007669"/>
    <property type="project" value="InterPro"/>
</dbReference>
<dbReference type="CDD" id="cd01104">
    <property type="entry name" value="HTH_MlrA-CarA"/>
    <property type="match status" value="1"/>
</dbReference>
<proteinExistence type="predicted"/>
<keyword evidence="4" id="KW-0804">Transcription</keyword>
<evidence type="ECO:0008006" key="10">
    <source>
        <dbReference type="Google" id="ProtNLM"/>
    </source>
</evidence>
<evidence type="ECO:0000256" key="5">
    <source>
        <dbReference type="SAM" id="MobiDB-lite"/>
    </source>
</evidence>
<feature type="domain" description="B12-binding" evidence="7">
    <location>
        <begin position="187"/>
        <end position="310"/>
    </location>
</feature>
<dbReference type="InterPro" id="IPR036594">
    <property type="entry name" value="Meth_synthase_dom"/>
</dbReference>
<evidence type="ECO:0000256" key="3">
    <source>
        <dbReference type="ARBA" id="ARBA00023125"/>
    </source>
</evidence>
<name>A0A5C1E764_9RHOO</name>
<dbReference type="InterPro" id="IPR047057">
    <property type="entry name" value="MerR_fam"/>
</dbReference>
<dbReference type="EMBL" id="CP022579">
    <property type="protein sequence ID" value="QEL64127.1"/>
    <property type="molecule type" value="Genomic_DNA"/>
</dbReference>
<evidence type="ECO:0000313" key="9">
    <source>
        <dbReference type="Proteomes" id="UP000323671"/>
    </source>
</evidence>
<dbReference type="PROSITE" id="PS50937">
    <property type="entry name" value="HTH_MERR_2"/>
    <property type="match status" value="1"/>
</dbReference>
<feature type="domain" description="HTH merR-type" evidence="6">
    <location>
        <begin position="1"/>
        <end position="58"/>
    </location>
</feature>
<keyword evidence="1" id="KW-0678">Repressor</keyword>
<keyword evidence="9" id="KW-1185">Reference proteome</keyword>
<dbReference type="GO" id="GO:0046872">
    <property type="term" value="F:metal ion binding"/>
    <property type="evidence" value="ECO:0007669"/>
    <property type="project" value="InterPro"/>
</dbReference>
<protein>
    <recommendedName>
        <fullName evidence="10">MerR family transcriptional regulator</fullName>
    </recommendedName>
</protein>
<dbReference type="InterPro" id="IPR009061">
    <property type="entry name" value="DNA-bd_dom_put_sf"/>
</dbReference>
<dbReference type="Gene3D" id="1.10.1240.10">
    <property type="entry name" value="Methionine synthase domain"/>
    <property type="match status" value="1"/>
</dbReference>
<dbReference type="AlphaFoldDB" id="A0A5C1E764"/>
<dbReference type="RefSeq" id="WP_246154305.1">
    <property type="nucleotide sequence ID" value="NZ_CP022579.1"/>
</dbReference>
<dbReference type="Pfam" id="PF02310">
    <property type="entry name" value="B12-binding"/>
    <property type="match status" value="1"/>
</dbReference>
<dbReference type="KEGG" id="otr:OTERR_06510"/>
<dbReference type="Gene3D" id="3.40.50.280">
    <property type="entry name" value="Cobalamin-binding domain"/>
    <property type="match status" value="1"/>
</dbReference>
<dbReference type="PROSITE" id="PS51332">
    <property type="entry name" value="B12_BINDING"/>
    <property type="match status" value="1"/>
</dbReference>
<dbReference type="InterPro" id="IPR006158">
    <property type="entry name" value="Cobalamin-bd"/>
</dbReference>
<keyword evidence="2" id="KW-0805">Transcription regulation</keyword>
<dbReference type="GO" id="GO:0031419">
    <property type="term" value="F:cobalamin binding"/>
    <property type="evidence" value="ECO:0007669"/>
    <property type="project" value="InterPro"/>
</dbReference>
<dbReference type="Pfam" id="PF13411">
    <property type="entry name" value="MerR_1"/>
    <property type="match status" value="1"/>
</dbReference>
<evidence type="ECO:0000256" key="2">
    <source>
        <dbReference type="ARBA" id="ARBA00023015"/>
    </source>
</evidence>
<dbReference type="Pfam" id="PF02607">
    <property type="entry name" value="B12-binding_2"/>
    <property type="match status" value="1"/>
</dbReference>
<organism evidence="8 9">
    <name type="scientific">Oryzomicrobium terrae</name>
    <dbReference type="NCBI Taxonomy" id="1735038"/>
    <lineage>
        <taxon>Bacteria</taxon>
        <taxon>Pseudomonadati</taxon>
        <taxon>Pseudomonadota</taxon>
        <taxon>Betaproteobacteria</taxon>
        <taxon>Rhodocyclales</taxon>
        <taxon>Rhodocyclaceae</taxon>
        <taxon>Oryzomicrobium</taxon>
    </lineage>
</organism>
<evidence type="ECO:0000313" key="8">
    <source>
        <dbReference type="EMBL" id="QEL64127.1"/>
    </source>
</evidence>
<accession>A0A5C1E764</accession>
<evidence type="ECO:0000256" key="4">
    <source>
        <dbReference type="ARBA" id="ARBA00023163"/>
    </source>
</evidence>
<dbReference type="SMART" id="SM00422">
    <property type="entry name" value="HTH_MERR"/>
    <property type="match status" value="1"/>
</dbReference>
<dbReference type="PANTHER" id="PTHR30204:SF69">
    <property type="entry name" value="MERR-FAMILY TRANSCRIPTIONAL REGULATOR"/>
    <property type="match status" value="1"/>
</dbReference>
<dbReference type="GO" id="GO:0003677">
    <property type="term" value="F:DNA binding"/>
    <property type="evidence" value="ECO:0007669"/>
    <property type="project" value="UniProtKB-KW"/>
</dbReference>
<evidence type="ECO:0000256" key="1">
    <source>
        <dbReference type="ARBA" id="ARBA00022491"/>
    </source>
</evidence>
<sequence>MTIAAVERETGVSKDTLRVWERRYGFPTPERDSNGERIYAPEQVDKLRLVKRLMDRGFRPGRLMTIPDGDLAALATPAEEPGGSSPSKRAGGAASRPVAPDTGGLCRQVLELVRQHDVPALRHALHQAMIRQGLGRFVLDTVAPLNDAVGNAWMSGDFQVFEEHLYTEQMQALLRQAIASLPPASGRPRVLLTTVPDEHHILGLLMVEALFAMEGVSCVSLGTQTPLYDIRLAANAQAADVVALSFSSAFPQRQVAPLLAQLRELLPPQVAIWAGGAGVERLSPLPGVRCFGRLEEAVQALRDWRAGAAS</sequence>
<reference evidence="8 9" key="1">
    <citation type="submission" date="2017-07" db="EMBL/GenBank/DDBJ databases">
        <title>Complete genome sequence of Oryzomicrobium terrae TPP412.</title>
        <authorList>
            <person name="Chiu L.-W."/>
            <person name="Lo K.-J."/>
            <person name="Tsai Y.-M."/>
            <person name="Lin S.-S."/>
            <person name="Kuo C.-H."/>
            <person name="Liu C.-T."/>
        </authorList>
    </citation>
    <scope>NUCLEOTIDE SEQUENCE [LARGE SCALE GENOMIC DNA]</scope>
    <source>
        <strain evidence="8 9">TPP412</strain>
    </source>
</reference>
<feature type="region of interest" description="Disordered" evidence="5">
    <location>
        <begin position="74"/>
        <end position="100"/>
    </location>
</feature>
<dbReference type="InterPro" id="IPR000551">
    <property type="entry name" value="MerR-type_HTH_dom"/>
</dbReference>
<dbReference type="Proteomes" id="UP000323671">
    <property type="component" value="Chromosome"/>
</dbReference>